<evidence type="ECO:0000313" key="6">
    <source>
        <dbReference type="EMBL" id="HIT97436.1"/>
    </source>
</evidence>
<keyword evidence="4 5" id="KW-0472">Membrane</keyword>
<name>A0A9D1H8I4_9FLAO</name>
<feature type="transmembrane region" description="Helical" evidence="5">
    <location>
        <begin position="227"/>
        <end position="244"/>
    </location>
</feature>
<evidence type="ECO:0000256" key="4">
    <source>
        <dbReference type="ARBA" id="ARBA00023136"/>
    </source>
</evidence>
<keyword evidence="2 5" id="KW-0812">Transmembrane</keyword>
<feature type="transmembrane region" description="Helical" evidence="5">
    <location>
        <begin position="250"/>
        <end position="270"/>
    </location>
</feature>
<comment type="function">
    <text evidence="5">Part of the twin-arginine translocation (Tat) system that transports large folded proteins containing a characteristic twin-arginine motif in their signal peptide across membranes.</text>
</comment>
<reference evidence="6" key="2">
    <citation type="journal article" date="2021" name="PeerJ">
        <title>Extensive microbial diversity within the chicken gut microbiome revealed by metagenomics and culture.</title>
        <authorList>
            <person name="Gilroy R."/>
            <person name="Ravi A."/>
            <person name="Getino M."/>
            <person name="Pursley I."/>
            <person name="Horton D.L."/>
            <person name="Alikhan N.F."/>
            <person name="Baker D."/>
            <person name="Gharbi K."/>
            <person name="Hall N."/>
            <person name="Watson M."/>
            <person name="Adriaenssens E.M."/>
            <person name="Foster-Nyarko E."/>
            <person name="Jarju S."/>
            <person name="Secka A."/>
            <person name="Antonio M."/>
            <person name="Oren A."/>
            <person name="Chaudhuri R.R."/>
            <person name="La Ragione R."/>
            <person name="Hildebrand F."/>
            <person name="Pallen M.J."/>
        </authorList>
    </citation>
    <scope>NUCLEOTIDE SEQUENCE</scope>
    <source>
        <strain evidence="6">1383</strain>
    </source>
</reference>
<dbReference type="Pfam" id="PF00902">
    <property type="entry name" value="TatC"/>
    <property type="match status" value="1"/>
</dbReference>
<feature type="transmembrane region" description="Helical" evidence="5">
    <location>
        <begin position="144"/>
        <end position="171"/>
    </location>
</feature>
<keyword evidence="5" id="KW-1003">Cell membrane</keyword>
<evidence type="ECO:0000256" key="5">
    <source>
        <dbReference type="HAMAP-Rule" id="MF_00902"/>
    </source>
</evidence>
<evidence type="ECO:0000256" key="2">
    <source>
        <dbReference type="ARBA" id="ARBA00022692"/>
    </source>
</evidence>
<gene>
    <name evidence="5 6" type="primary">tatC</name>
    <name evidence="6" type="ORF">IAC44_01205</name>
</gene>
<comment type="subcellular location">
    <subcellularLocation>
        <location evidence="5">Cell membrane</location>
        <topology evidence="5">Multi-pass membrane protein</topology>
    </subcellularLocation>
    <subcellularLocation>
        <location evidence="1">Membrane</location>
        <topology evidence="1">Multi-pass membrane protein</topology>
    </subcellularLocation>
</comment>
<protein>
    <recommendedName>
        <fullName evidence="5">Sec-independent protein translocase protein TatC</fullName>
    </recommendedName>
</protein>
<dbReference type="GO" id="GO:0065002">
    <property type="term" value="P:intracellular protein transmembrane transport"/>
    <property type="evidence" value="ECO:0007669"/>
    <property type="project" value="TreeGrafter"/>
</dbReference>
<dbReference type="HAMAP" id="MF_00902">
    <property type="entry name" value="TatC"/>
    <property type="match status" value="1"/>
</dbReference>
<keyword evidence="5" id="KW-0653">Protein transport</keyword>
<feature type="transmembrane region" description="Helical" evidence="5">
    <location>
        <begin position="30"/>
        <end position="49"/>
    </location>
</feature>
<dbReference type="InterPro" id="IPR002033">
    <property type="entry name" value="TatC"/>
</dbReference>
<dbReference type="GO" id="GO:0009977">
    <property type="term" value="F:proton motive force dependent protein transmembrane transporter activity"/>
    <property type="evidence" value="ECO:0007669"/>
    <property type="project" value="TreeGrafter"/>
</dbReference>
<proteinExistence type="inferred from homology"/>
<sequence>MSEENTTENAAEQTTFLGHLFILRKHLFRMALYVLIAAVVAFFCDHLIYDRVIFGPRHADFPTYRFFCWLSDTLNAWLGTSADLCMHPVEFNVQNRELTGQFNSHLWVSFVTGIIVAFPFIVWEVWRFVAPALTDREKRSARGVVFYVSSLFFLGLAFGYFVILPMSINFFTGYRLGTEDAIVNNIELSSYISNVVNITLATGIMFQLPMAVYVLSRMGLITSHFLLKYYRHALVLILIVAAVLTPPDVVSQIVLAVPIVLLYQASITICRRMEKHRMRAREAEEGVDE</sequence>
<evidence type="ECO:0000313" key="7">
    <source>
        <dbReference type="Proteomes" id="UP000824161"/>
    </source>
</evidence>
<dbReference type="NCBIfam" id="TIGR00945">
    <property type="entry name" value="tatC"/>
    <property type="match status" value="1"/>
</dbReference>
<feature type="transmembrane region" description="Helical" evidence="5">
    <location>
        <begin position="105"/>
        <end position="123"/>
    </location>
</feature>
<dbReference type="PANTHER" id="PTHR30371:SF0">
    <property type="entry name" value="SEC-INDEPENDENT PROTEIN TRANSLOCASE PROTEIN TATC, CHLOROPLASTIC-RELATED"/>
    <property type="match status" value="1"/>
</dbReference>
<dbReference type="EMBL" id="DVLY01000027">
    <property type="protein sequence ID" value="HIT97436.1"/>
    <property type="molecule type" value="Genomic_DNA"/>
</dbReference>
<keyword evidence="5" id="KW-0813">Transport</keyword>
<dbReference type="PRINTS" id="PR01840">
    <property type="entry name" value="TATCFAMILY"/>
</dbReference>
<reference evidence="6" key="1">
    <citation type="submission" date="2020-10" db="EMBL/GenBank/DDBJ databases">
        <authorList>
            <person name="Gilroy R."/>
        </authorList>
    </citation>
    <scope>NUCLEOTIDE SEQUENCE</scope>
    <source>
        <strain evidence="6">1383</strain>
    </source>
</reference>
<organism evidence="6 7">
    <name type="scientific">Candidatus Merdimorpha stercoravium</name>
    <dbReference type="NCBI Taxonomy" id="2840863"/>
    <lineage>
        <taxon>Bacteria</taxon>
        <taxon>Pseudomonadati</taxon>
        <taxon>Bacteroidota</taxon>
        <taxon>Flavobacteriia</taxon>
        <taxon>Flavobacteriales</taxon>
        <taxon>Candidatus Merdimorpha</taxon>
    </lineage>
</organism>
<comment type="subunit">
    <text evidence="5">Forms a complex with TatA.</text>
</comment>
<dbReference type="Proteomes" id="UP000824161">
    <property type="component" value="Unassembled WGS sequence"/>
</dbReference>
<comment type="similarity">
    <text evidence="5">Belongs to the TatC family.</text>
</comment>
<feature type="transmembrane region" description="Helical" evidence="5">
    <location>
        <begin position="191"/>
        <end position="215"/>
    </location>
</feature>
<keyword evidence="5" id="KW-0811">Translocation</keyword>
<accession>A0A9D1H8I4</accession>
<dbReference type="PANTHER" id="PTHR30371">
    <property type="entry name" value="SEC-INDEPENDENT PROTEIN TRANSLOCASE PROTEIN TATC"/>
    <property type="match status" value="1"/>
</dbReference>
<dbReference type="GO" id="GO:0043953">
    <property type="term" value="P:protein transport by the Tat complex"/>
    <property type="evidence" value="ECO:0007669"/>
    <property type="project" value="UniProtKB-UniRule"/>
</dbReference>
<evidence type="ECO:0000256" key="3">
    <source>
        <dbReference type="ARBA" id="ARBA00022989"/>
    </source>
</evidence>
<dbReference type="AlphaFoldDB" id="A0A9D1H8I4"/>
<evidence type="ECO:0000256" key="1">
    <source>
        <dbReference type="ARBA" id="ARBA00004141"/>
    </source>
</evidence>
<comment type="caution">
    <text evidence="6">The sequence shown here is derived from an EMBL/GenBank/DDBJ whole genome shotgun (WGS) entry which is preliminary data.</text>
</comment>
<dbReference type="GO" id="GO:0033281">
    <property type="term" value="C:TAT protein transport complex"/>
    <property type="evidence" value="ECO:0007669"/>
    <property type="project" value="UniProtKB-UniRule"/>
</dbReference>
<keyword evidence="3 5" id="KW-1133">Transmembrane helix</keyword>